<dbReference type="GO" id="GO:0008237">
    <property type="term" value="F:metallopeptidase activity"/>
    <property type="evidence" value="ECO:0007669"/>
    <property type="project" value="UniProtKB-KW"/>
</dbReference>
<dbReference type="CDD" id="cd14817">
    <property type="entry name" value="D-Ala-D-Ala_dipeptidase_VanX"/>
    <property type="match status" value="1"/>
</dbReference>
<keyword evidence="6 9" id="KW-0224">Dipeptidase</keyword>
<sequence length="228" mass="26507">MKRIVLILLLFYLRPSHALPENFVYLHELAPEIIEEIRYASSNNFMGQPAPGYVSPRCVLSRPAALQLKQAQEAIRAQGYTIKVYDCYRPQQAVNAFYTWAQDMNDTRMKEAFYPSEIKEALFSKGYIALHSGHTRGSTVDLTLVKLPQANSMQKPEDNAVDMGTPFDFFDERAAVFYPKLAKEQKNNRMLLRKLMIANGFIPYEKEWWHFTLKNEPYPETYFNFSVQ</sequence>
<gene>
    <name evidence="9" type="primary">ddpX</name>
    <name evidence="12" type="ORF">EKM59_01715</name>
</gene>
<dbReference type="PIRSF" id="PIRSF026671">
    <property type="entry name" value="AA_dipeptidase"/>
    <property type="match status" value="1"/>
</dbReference>
<keyword evidence="7 9" id="KW-0482">Metalloprotease</keyword>
<dbReference type="Pfam" id="PF01427">
    <property type="entry name" value="Peptidase_M15"/>
    <property type="match status" value="1"/>
</dbReference>
<accession>A0A3S0VP17</accession>
<dbReference type="GO" id="GO:0006508">
    <property type="term" value="P:proteolysis"/>
    <property type="evidence" value="ECO:0007669"/>
    <property type="project" value="UniProtKB-KW"/>
</dbReference>
<evidence type="ECO:0000256" key="7">
    <source>
        <dbReference type="ARBA" id="ARBA00023049"/>
    </source>
</evidence>
<feature type="signal peptide" evidence="11">
    <location>
        <begin position="1"/>
        <end position="18"/>
    </location>
</feature>
<evidence type="ECO:0000256" key="11">
    <source>
        <dbReference type="SAM" id="SignalP"/>
    </source>
</evidence>
<reference evidence="12 13" key="1">
    <citation type="submission" date="2018-12" db="EMBL/GenBank/DDBJ databases">
        <title>Legionella sp,whole genome shotgun sequence.</title>
        <authorList>
            <person name="Wu H."/>
        </authorList>
    </citation>
    <scope>NUCLEOTIDE SEQUENCE [LARGE SCALE GENOMIC DNA]</scope>
    <source>
        <strain evidence="13">km714</strain>
    </source>
</reference>
<evidence type="ECO:0000256" key="3">
    <source>
        <dbReference type="ARBA" id="ARBA00022723"/>
    </source>
</evidence>
<keyword evidence="2 9" id="KW-0645">Protease</keyword>
<dbReference type="SUPFAM" id="SSF55166">
    <property type="entry name" value="Hedgehog/DD-peptidase"/>
    <property type="match status" value="1"/>
</dbReference>
<dbReference type="GO" id="GO:0071555">
    <property type="term" value="P:cell wall organization"/>
    <property type="evidence" value="ECO:0007669"/>
    <property type="project" value="UniProtKB-KW"/>
</dbReference>
<evidence type="ECO:0000256" key="8">
    <source>
        <dbReference type="ARBA" id="ARBA00023316"/>
    </source>
</evidence>
<evidence type="ECO:0000313" key="12">
    <source>
        <dbReference type="EMBL" id="RUQ90353.1"/>
    </source>
</evidence>
<dbReference type="GO" id="GO:0008270">
    <property type="term" value="F:zinc ion binding"/>
    <property type="evidence" value="ECO:0007669"/>
    <property type="project" value="UniProtKB-UniRule"/>
</dbReference>
<dbReference type="RefSeq" id="WP_127032506.1">
    <property type="nucleotide sequence ID" value="NZ_RZGR01000004.1"/>
</dbReference>
<evidence type="ECO:0000313" key="13">
    <source>
        <dbReference type="Proteomes" id="UP000288012"/>
    </source>
</evidence>
<feature type="site" description="Transition state stabilizer" evidence="9">
    <location>
        <position position="89"/>
    </location>
</feature>
<evidence type="ECO:0000256" key="6">
    <source>
        <dbReference type="ARBA" id="ARBA00022997"/>
    </source>
</evidence>
<evidence type="ECO:0000256" key="1">
    <source>
        <dbReference type="ARBA" id="ARBA00001362"/>
    </source>
</evidence>
<dbReference type="HAMAP" id="MF_01924">
    <property type="entry name" value="A_A_dipeptidase"/>
    <property type="match status" value="1"/>
</dbReference>
<feature type="active site" description="Proton donor/acceptor" evidence="9">
    <location>
        <position position="207"/>
    </location>
</feature>
<dbReference type="GO" id="GO:0160237">
    <property type="term" value="F:D-Ala-D-Ala dipeptidase activity"/>
    <property type="evidence" value="ECO:0007669"/>
    <property type="project" value="UniProtKB-EC"/>
</dbReference>
<organism evidence="12 13">
    <name type="scientific">Legionella septentrionalis</name>
    <dbReference type="NCBI Taxonomy" id="2498109"/>
    <lineage>
        <taxon>Bacteria</taxon>
        <taxon>Pseudomonadati</taxon>
        <taxon>Pseudomonadota</taxon>
        <taxon>Gammaproteobacteria</taxon>
        <taxon>Legionellales</taxon>
        <taxon>Legionellaceae</taxon>
        <taxon>Legionella</taxon>
    </lineage>
</organism>
<keyword evidence="4 9" id="KW-0378">Hydrolase</keyword>
<dbReference type="EMBL" id="RZGR01000004">
    <property type="protein sequence ID" value="RUQ90353.1"/>
    <property type="molecule type" value="Genomic_DNA"/>
</dbReference>
<dbReference type="EC" id="3.4.13.22" evidence="9 10"/>
<evidence type="ECO:0000256" key="5">
    <source>
        <dbReference type="ARBA" id="ARBA00022833"/>
    </source>
</evidence>
<evidence type="ECO:0000256" key="4">
    <source>
        <dbReference type="ARBA" id="ARBA00022801"/>
    </source>
</evidence>
<feature type="binding site" evidence="9">
    <location>
        <position position="134"/>
    </location>
    <ligand>
        <name>Zn(2+)</name>
        <dbReference type="ChEBI" id="CHEBI:29105"/>
        <note>catalytic</note>
    </ligand>
</feature>
<dbReference type="Gene3D" id="3.30.1380.10">
    <property type="match status" value="1"/>
</dbReference>
<dbReference type="OrthoDB" id="9801430at2"/>
<dbReference type="Proteomes" id="UP000288012">
    <property type="component" value="Unassembled WGS sequence"/>
</dbReference>
<name>A0A3S0VP17_9GAMM</name>
<dbReference type="PANTHER" id="PTHR43126">
    <property type="entry name" value="D-ALANYL-D-ALANINE DIPEPTIDASE"/>
    <property type="match status" value="1"/>
</dbReference>
<comment type="catalytic activity">
    <reaction evidence="1 9 10">
        <text>D-alanyl-D-alanine + H2O = 2 D-alanine</text>
        <dbReference type="Rhea" id="RHEA:20661"/>
        <dbReference type="ChEBI" id="CHEBI:15377"/>
        <dbReference type="ChEBI" id="CHEBI:57416"/>
        <dbReference type="ChEBI" id="CHEBI:57822"/>
        <dbReference type="EC" id="3.4.13.22"/>
    </reaction>
</comment>
<comment type="caution">
    <text evidence="12">The sequence shown here is derived from an EMBL/GenBank/DDBJ whole genome shotgun (WGS) entry which is preliminary data.</text>
</comment>
<evidence type="ECO:0000256" key="2">
    <source>
        <dbReference type="ARBA" id="ARBA00022670"/>
    </source>
</evidence>
<comment type="function">
    <text evidence="9 10">Catalyzes hydrolysis of the D-alanyl-D-alanine dipeptide.</text>
</comment>
<feature type="binding site" evidence="9">
    <location>
        <position position="210"/>
    </location>
    <ligand>
        <name>Zn(2+)</name>
        <dbReference type="ChEBI" id="CHEBI:29105"/>
        <note>catalytic</note>
    </ligand>
</feature>
<dbReference type="InterPro" id="IPR000755">
    <property type="entry name" value="A_A_dipeptidase"/>
</dbReference>
<comment type="cofactor">
    <cofactor evidence="9">
        <name>Zn(2+)</name>
        <dbReference type="ChEBI" id="CHEBI:29105"/>
    </cofactor>
    <text evidence="9">Binds 1 zinc ion per subunit.</text>
</comment>
<feature type="chain" id="PRO_5018760398" description="D-alanyl-D-alanine dipeptidase" evidence="11">
    <location>
        <begin position="19"/>
        <end position="228"/>
    </location>
</feature>
<feature type="binding site" evidence="9">
    <location>
        <position position="141"/>
    </location>
    <ligand>
        <name>Zn(2+)</name>
        <dbReference type="ChEBI" id="CHEBI:29105"/>
        <note>catalytic</note>
    </ligand>
</feature>
<protein>
    <recommendedName>
        <fullName evidence="9 10">D-alanyl-D-alanine dipeptidase</fullName>
        <shortName evidence="9 10">D-Ala-D-Ala dipeptidase</shortName>
        <ecNumber evidence="9 10">3.4.13.22</ecNumber>
    </recommendedName>
</protein>
<evidence type="ECO:0000256" key="9">
    <source>
        <dbReference type="HAMAP-Rule" id="MF_01924"/>
    </source>
</evidence>
<comment type="similarity">
    <text evidence="9 10">Belongs to the peptidase M15D family.</text>
</comment>
<keyword evidence="3 9" id="KW-0479">Metal-binding</keyword>
<keyword evidence="8 10" id="KW-0961">Cell wall biogenesis/degradation</keyword>
<dbReference type="AlphaFoldDB" id="A0A3S0VP17"/>
<keyword evidence="5 9" id="KW-0862">Zinc</keyword>
<keyword evidence="11" id="KW-0732">Signal</keyword>
<evidence type="ECO:0000256" key="10">
    <source>
        <dbReference type="PIRNR" id="PIRNR026671"/>
    </source>
</evidence>
<proteinExistence type="inferred from homology"/>
<dbReference type="PANTHER" id="PTHR43126:SF1">
    <property type="entry name" value="D-ALANYL-D-ALANINE DIPEPTIDASE"/>
    <property type="match status" value="1"/>
</dbReference>
<dbReference type="InterPro" id="IPR009045">
    <property type="entry name" value="Zn_M74/Hedgehog-like"/>
</dbReference>
<keyword evidence="13" id="KW-1185">Reference proteome</keyword>